<proteinExistence type="predicted"/>
<feature type="compositionally biased region" description="Polar residues" evidence="1">
    <location>
        <begin position="138"/>
        <end position="150"/>
    </location>
</feature>
<reference evidence="3" key="1">
    <citation type="journal article" date="2010" name="Science">
        <title>Signatures of adaptation to obligate biotrophy in the Hyaloperonospora arabidopsidis genome.</title>
        <authorList>
            <person name="Baxter L."/>
            <person name="Tripathy S."/>
            <person name="Ishaque N."/>
            <person name="Boot N."/>
            <person name="Cabral A."/>
            <person name="Kemen E."/>
            <person name="Thines M."/>
            <person name="Ah-Fong A."/>
            <person name="Anderson R."/>
            <person name="Badejoko W."/>
            <person name="Bittner-Eddy P."/>
            <person name="Boore J.L."/>
            <person name="Chibucos M.C."/>
            <person name="Coates M."/>
            <person name="Dehal P."/>
            <person name="Delehaunty K."/>
            <person name="Dong S."/>
            <person name="Downton P."/>
            <person name="Dumas B."/>
            <person name="Fabro G."/>
            <person name="Fronick C."/>
            <person name="Fuerstenberg S.I."/>
            <person name="Fulton L."/>
            <person name="Gaulin E."/>
            <person name="Govers F."/>
            <person name="Hughes L."/>
            <person name="Humphray S."/>
            <person name="Jiang R.H."/>
            <person name="Judelson H."/>
            <person name="Kamoun S."/>
            <person name="Kyung K."/>
            <person name="Meijer H."/>
            <person name="Minx P."/>
            <person name="Morris P."/>
            <person name="Nelson J."/>
            <person name="Phuntumart V."/>
            <person name="Qutob D."/>
            <person name="Rehmany A."/>
            <person name="Rougon-Cardoso A."/>
            <person name="Ryden P."/>
            <person name="Torto-Alalibo T."/>
            <person name="Studholme D."/>
            <person name="Wang Y."/>
            <person name="Win J."/>
            <person name="Wood J."/>
            <person name="Clifton S.W."/>
            <person name="Rogers J."/>
            <person name="Van den Ackerveken G."/>
            <person name="Jones J.D."/>
            <person name="McDowell J.M."/>
            <person name="Beynon J."/>
            <person name="Tyler B.M."/>
        </authorList>
    </citation>
    <scope>NUCLEOTIDE SEQUENCE [LARGE SCALE GENOMIC DNA]</scope>
    <source>
        <strain evidence="3">Emoy2</strain>
    </source>
</reference>
<evidence type="ECO:0000256" key="1">
    <source>
        <dbReference type="SAM" id="MobiDB-lite"/>
    </source>
</evidence>
<accession>M4C0E8</accession>
<dbReference type="Proteomes" id="UP000011713">
    <property type="component" value="Unassembled WGS sequence"/>
</dbReference>
<keyword evidence="3" id="KW-1185">Reference proteome</keyword>
<dbReference type="AlphaFoldDB" id="M4C0E8"/>
<evidence type="ECO:0000313" key="3">
    <source>
        <dbReference type="Proteomes" id="UP000011713"/>
    </source>
</evidence>
<dbReference type="VEuPathDB" id="FungiDB:HpaG812380"/>
<dbReference type="EnsemblProtists" id="HpaT812380">
    <property type="protein sequence ID" value="HpaP812380"/>
    <property type="gene ID" value="HpaG812380"/>
</dbReference>
<dbReference type="InParanoid" id="M4C0E8"/>
<dbReference type="HOGENOM" id="CLU_1744020_0_0_1"/>
<name>M4C0E8_HYAAE</name>
<dbReference type="EMBL" id="JH598075">
    <property type="status" value="NOT_ANNOTATED_CDS"/>
    <property type="molecule type" value="Genomic_DNA"/>
</dbReference>
<organism evidence="2 3">
    <name type="scientific">Hyaloperonospora arabidopsidis (strain Emoy2)</name>
    <name type="common">Downy mildew agent</name>
    <name type="synonym">Peronospora arabidopsidis</name>
    <dbReference type="NCBI Taxonomy" id="559515"/>
    <lineage>
        <taxon>Eukaryota</taxon>
        <taxon>Sar</taxon>
        <taxon>Stramenopiles</taxon>
        <taxon>Oomycota</taxon>
        <taxon>Peronosporomycetes</taxon>
        <taxon>Peronosporales</taxon>
        <taxon>Peronosporaceae</taxon>
        <taxon>Hyaloperonospora</taxon>
    </lineage>
</organism>
<evidence type="ECO:0000313" key="2">
    <source>
        <dbReference type="EnsemblProtists" id="HpaP812380"/>
    </source>
</evidence>
<protein>
    <submittedName>
        <fullName evidence="2">Uncharacterized protein</fullName>
    </submittedName>
</protein>
<sequence length="150" mass="16915">MYGEIRDAWILTRLGGVRIQLLCCNFRHDVLSRLTKAGYAHLNFLNGDITSPIFGTFNASPVLPTTHLTLDFQVRRAQRHLSSRESPRDHRCAYCTSTRQWDDSKPLRRCKTPTEFLRISDNLGGDYGEDEGGRGQDPTVNKGVTGNCSE</sequence>
<reference evidence="2" key="2">
    <citation type="submission" date="2015-06" db="UniProtKB">
        <authorList>
            <consortium name="EnsemblProtists"/>
        </authorList>
    </citation>
    <scope>IDENTIFICATION</scope>
    <source>
        <strain evidence="2">Emoy2</strain>
    </source>
</reference>
<feature type="region of interest" description="Disordered" evidence="1">
    <location>
        <begin position="121"/>
        <end position="150"/>
    </location>
</feature>